<reference evidence="8" key="1">
    <citation type="submission" date="2021-11" db="EMBL/GenBank/DDBJ databases">
        <title>Genome sequence.</title>
        <authorList>
            <person name="Sun Q."/>
        </authorList>
    </citation>
    <scope>NUCLEOTIDE SEQUENCE</scope>
    <source>
        <strain evidence="8">JC740</strain>
    </source>
</reference>
<dbReference type="CDD" id="cd16442">
    <property type="entry name" value="BPL"/>
    <property type="match status" value="1"/>
</dbReference>
<keyword evidence="9" id="KW-1185">Reference proteome</keyword>
<dbReference type="Pfam" id="PF02237">
    <property type="entry name" value="BPL_C"/>
    <property type="match status" value="1"/>
</dbReference>
<dbReference type="Gene3D" id="2.30.30.100">
    <property type="match status" value="1"/>
</dbReference>
<evidence type="ECO:0000256" key="5">
    <source>
        <dbReference type="ARBA" id="ARBA00024227"/>
    </source>
</evidence>
<protein>
    <recommendedName>
        <fullName evidence="5">biotin--[biotin carboxyl-carrier protein] ligase</fullName>
        <ecNumber evidence="5">6.3.4.15</ecNumber>
    </recommendedName>
</protein>
<dbReference type="InterPro" id="IPR003142">
    <property type="entry name" value="BPL_C"/>
</dbReference>
<proteinExistence type="predicted"/>
<keyword evidence="2" id="KW-0547">Nucleotide-binding</keyword>
<dbReference type="PROSITE" id="PS51733">
    <property type="entry name" value="BPL_LPL_CATALYTIC"/>
    <property type="match status" value="1"/>
</dbReference>
<sequence>MIASTIRLETVGSTNSWALDWLRVASESELRQEVPRLIVAEKQTAGRGRQGKSWFAASDGLACTLVVSASPKLLSIAVGVAVAESLEMVAGPTTVQLKWPNDVWIAERKVAGILIESFADALNSEPMFVIGIGCNLRQFPTLHEEDTQATQPTSVLEATGRLVSTEQVLETLVPHLLEVIHDATNDPGDLLERFQSRHVLQGRPVRCLIRGQETTGICEGIDDDGSLVLQTPAGTQVCHSGEVHQLRRD</sequence>
<dbReference type="PANTHER" id="PTHR12835:SF5">
    <property type="entry name" value="BIOTIN--PROTEIN LIGASE"/>
    <property type="match status" value="1"/>
</dbReference>
<dbReference type="EC" id="6.3.4.15" evidence="5"/>
<dbReference type="SUPFAM" id="SSF50037">
    <property type="entry name" value="C-terminal domain of transcriptional repressors"/>
    <property type="match status" value="1"/>
</dbReference>
<dbReference type="EMBL" id="JAJKFW010000058">
    <property type="protein sequence ID" value="MCC9644615.1"/>
    <property type="molecule type" value="Genomic_DNA"/>
</dbReference>
<dbReference type="InterPro" id="IPR004143">
    <property type="entry name" value="BPL_LPL_catalytic"/>
</dbReference>
<dbReference type="Gene3D" id="3.30.930.10">
    <property type="entry name" value="Bira Bifunctional Protein, Domain 2"/>
    <property type="match status" value="1"/>
</dbReference>
<evidence type="ECO:0000256" key="1">
    <source>
        <dbReference type="ARBA" id="ARBA00022598"/>
    </source>
</evidence>
<evidence type="ECO:0000256" key="3">
    <source>
        <dbReference type="ARBA" id="ARBA00022840"/>
    </source>
</evidence>
<dbReference type="InterPro" id="IPR004408">
    <property type="entry name" value="Biotin_CoA_COase_ligase"/>
</dbReference>
<feature type="domain" description="BPL/LPL catalytic" evidence="7">
    <location>
        <begin position="10"/>
        <end position="184"/>
    </location>
</feature>
<comment type="caution">
    <text evidence="8">The sequence shown here is derived from an EMBL/GenBank/DDBJ whole genome shotgun (WGS) entry which is preliminary data.</text>
</comment>
<evidence type="ECO:0000256" key="4">
    <source>
        <dbReference type="ARBA" id="ARBA00023267"/>
    </source>
</evidence>
<dbReference type="Pfam" id="PF03099">
    <property type="entry name" value="BPL_LplA_LipB"/>
    <property type="match status" value="1"/>
</dbReference>
<dbReference type="GO" id="GO:0004077">
    <property type="term" value="F:biotin--[biotin carboxyl-carrier protein] ligase activity"/>
    <property type="evidence" value="ECO:0007669"/>
    <property type="project" value="UniProtKB-EC"/>
</dbReference>
<dbReference type="RefSeq" id="WP_230276331.1">
    <property type="nucleotide sequence ID" value="NZ_JAJKFW010000058.1"/>
</dbReference>
<keyword evidence="3" id="KW-0067">ATP-binding</keyword>
<gene>
    <name evidence="8" type="ORF">LOC71_20265</name>
</gene>
<evidence type="ECO:0000313" key="8">
    <source>
        <dbReference type="EMBL" id="MCC9644615.1"/>
    </source>
</evidence>
<organism evidence="8 9">
    <name type="scientific">Rhodopirellula halodulae</name>
    <dbReference type="NCBI Taxonomy" id="2894198"/>
    <lineage>
        <taxon>Bacteria</taxon>
        <taxon>Pseudomonadati</taxon>
        <taxon>Planctomycetota</taxon>
        <taxon>Planctomycetia</taxon>
        <taxon>Pirellulales</taxon>
        <taxon>Pirellulaceae</taxon>
        <taxon>Rhodopirellula</taxon>
    </lineage>
</organism>
<comment type="catalytic activity">
    <reaction evidence="6">
        <text>biotin + L-lysyl-[protein] + ATP = N(6)-biotinyl-L-lysyl-[protein] + AMP + diphosphate + H(+)</text>
        <dbReference type="Rhea" id="RHEA:11756"/>
        <dbReference type="Rhea" id="RHEA-COMP:9752"/>
        <dbReference type="Rhea" id="RHEA-COMP:10505"/>
        <dbReference type="ChEBI" id="CHEBI:15378"/>
        <dbReference type="ChEBI" id="CHEBI:29969"/>
        <dbReference type="ChEBI" id="CHEBI:30616"/>
        <dbReference type="ChEBI" id="CHEBI:33019"/>
        <dbReference type="ChEBI" id="CHEBI:57586"/>
        <dbReference type="ChEBI" id="CHEBI:83144"/>
        <dbReference type="ChEBI" id="CHEBI:456215"/>
        <dbReference type="EC" id="6.3.4.15"/>
    </reaction>
</comment>
<keyword evidence="1 8" id="KW-0436">Ligase</keyword>
<dbReference type="NCBIfam" id="TIGR00121">
    <property type="entry name" value="birA_ligase"/>
    <property type="match status" value="1"/>
</dbReference>
<evidence type="ECO:0000256" key="6">
    <source>
        <dbReference type="ARBA" id="ARBA00047846"/>
    </source>
</evidence>
<accession>A0ABS8NM40</accession>
<name>A0ABS8NM40_9BACT</name>
<dbReference type="InterPro" id="IPR045864">
    <property type="entry name" value="aa-tRNA-synth_II/BPL/LPL"/>
</dbReference>
<keyword evidence="4" id="KW-0092">Biotin</keyword>
<evidence type="ECO:0000313" key="9">
    <source>
        <dbReference type="Proteomes" id="UP001430306"/>
    </source>
</evidence>
<evidence type="ECO:0000256" key="2">
    <source>
        <dbReference type="ARBA" id="ARBA00022741"/>
    </source>
</evidence>
<dbReference type="PANTHER" id="PTHR12835">
    <property type="entry name" value="BIOTIN PROTEIN LIGASE"/>
    <property type="match status" value="1"/>
</dbReference>
<dbReference type="Proteomes" id="UP001430306">
    <property type="component" value="Unassembled WGS sequence"/>
</dbReference>
<dbReference type="InterPro" id="IPR008988">
    <property type="entry name" value="Transcriptional_repressor_C"/>
</dbReference>
<evidence type="ECO:0000259" key="7">
    <source>
        <dbReference type="PROSITE" id="PS51733"/>
    </source>
</evidence>
<dbReference type="SUPFAM" id="SSF55681">
    <property type="entry name" value="Class II aaRS and biotin synthetases"/>
    <property type="match status" value="1"/>
</dbReference>